<dbReference type="EMBL" id="LQWZ01000001">
    <property type="protein sequence ID" value="OAH59622.1"/>
    <property type="molecule type" value="Genomic_DNA"/>
</dbReference>
<dbReference type="PROSITE" id="PS51829">
    <property type="entry name" value="P_HOMO_B"/>
    <property type="match status" value="1"/>
</dbReference>
<evidence type="ECO:0000256" key="2">
    <source>
        <dbReference type="ARBA" id="ARBA00022801"/>
    </source>
</evidence>
<reference evidence="4 5" key="1">
    <citation type="submission" date="2016-01" db="EMBL/GenBank/DDBJ databases">
        <title>Investigation of taxonomic status of Bacillus aminovorans.</title>
        <authorList>
            <person name="Verma A."/>
            <person name="Pal Y."/>
            <person name="Krishnamurthi S."/>
        </authorList>
    </citation>
    <scope>NUCLEOTIDE SEQUENCE [LARGE SCALE GENOMIC DNA]</scope>
    <source>
        <strain evidence="4 5">DSM 4337</strain>
    </source>
</reference>
<dbReference type="AlphaFoldDB" id="A0A177L2L5"/>
<evidence type="ECO:0000259" key="3">
    <source>
        <dbReference type="PROSITE" id="PS51829"/>
    </source>
</evidence>
<gene>
    <name evidence="4" type="ORF">AWH48_00515</name>
</gene>
<accession>A0A177L2L5</accession>
<dbReference type="SUPFAM" id="SSF49785">
    <property type="entry name" value="Galactose-binding domain-like"/>
    <property type="match status" value="1"/>
</dbReference>
<dbReference type="Gene3D" id="2.60.120.260">
    <property type="entry name" value="Galactose-binding domain-like"/>
    <property type="match status" value="1"/>
</dbReference>
<protein>
    <recommendedName>
        <fullName evidence="3">P/Homo B domain-containing protein</fullName>
    </recommendedName>
</protein>
<feature type="domain" description="P/Homo B" evidence="3">
    <location>
        <begin position="158"/>
        <end position="332"/>
    </location>
</feature>
<keyword evidence="1" id="KW-0645">Protease</keyword>
<comment type="caution">
    <text evidence="4">The sequence shown here is derived from an EMBL/GenBank/DDBJ whole genome shotgun (WGS) entry which is preliminary data.</text>
</comment>
<dbReference type="GO" id="GO:0004252">
    <property type="term" value="F:serine-type endopeptidase activity"/>
    <property type="evidence" value="ECO:0007669"/>
    <property type="project" value="InterPro"/>
</dbReference>
<name>A0A177L2L5_9BACI</name>
<sequence length="332" mass="34663">MACEPCDQLVDFCCTFIVPEGFTPVQNPDGTFNASVAFNSDCLFCNTETCESEMTIPNPCPPGNPLLCPVTLNRLVVQGSIRFISSLEVMDSHGNSSHICCHGESCVDNILFYTCQNVDPCEGFDLDNIDVVNLSVAPANCTNACDTILTLSGQFDFCVPSTATFSNPAAITIPATGTSGPASPYPSVINVAGLDGTITKVTATLNGFTHTFPADVDVMLVAPDGTMNTILMSDPDFSTDVTNLTLTFDDAAVNSVPCSGTLTSGIYKPTNCSGSSDAFPGPAPAPNPIVALSNFNGLAPNGMWRLFVVDNATTDVGSISGGWSITITTTCP</sequence>
<dbReference type="InterPro" id="IPR008979">
    <property type="entry name" value="Galactose-bd-like_sf"/>
</dbReference>
<evidence type="ECO:0000313" key="5">
    <source>
        <dbReference type="Proteomes" id="UP000077271"/>
    </source>
</evidence>
<evidence type="ECO:0000313" key="4">
    <source>
        <dbReference type="EMBL" id="OAH59622.1"/>
    </source>
</evidence>
<keyword evidence="2" id="KW-0378">Hydrolase</keyword>
<dbReference type="Proteomes" id="UP000077271">
    <property type="component" value="Unassembled WGS sequence"/>
</dbReference>
<evidence type="ECO:0000256" key="1">
    <source>
        <dbReference type="ARBA" id="ARBA00022670"/>
    </source>
</evidence>
<dbReference type="InterPro" id="IPR002884">
    <property type="entry name" value="P_dom"/>
</dbReference>
<proteinExistence type="predicted"/>
<organism evidence="4 5">
    <name type="scientific">Domibacillus aminovorans</name>
    <dbReference type="NCBI Taxonomy" id="29332"/>
    <lineage>
        <taxon>Bacteria</taxon>
        <taxon>Bacillati</taxon>
        <taxon>Bacillota</taxon>
        <taxon>Bacilli</taxon>
        <taxon>Bacillales</taxon>
        <taxon>Bacillaceae</taxon>
        <taxon>Domibacillus</taxon>
    </lineage>
</organism>
<dbReference type="GO" id="GO:0006508">
    <property type="term" value="P:proteolysis"/>
    <property type="evidence" value="ECO:0007669"/>
    <property type="project" value="UniProtKB-KW"/>
</dbReference>